<feature type="transmembrane region" description="Helical" evidence="1">
    <location>
        <begin position="123"/>
        <end position="143"/>
    </location>
</feature>
<proteinExistence type="predicted"/>
<protein>
    <submittedName>
        <fullName evidence="2">DUF3307 domain-containing protein</fullName>
    </submittedName>
</protein>
<dbReference type="KEGG" id="cact:HZ995_13655"/>
<evidence type="ECO:0000313" key="2">
    <source>
        <dbReference type="EMBL" id="QTN35511.1"/>
    </source>
</evidence>
<feature type="transmembrane region" description="Helical" evidence="1">
    <location>
        <begin position="164"/>
        <end position="187"/>
    </location>
</feature>
<feature type="transmembrane region" description="Helical" evidence="1">
    <location>
        <begin position="207"/>
        <end position="231"/>
    </location>
</feature>
<keyword evidence="1" id="KW-1133">Transmembrane helix</keyword>
<accession>A0A975EQU6</accession>
<sequence>MIETLTALLAAHVFADYVFQSKRTAENKHEFAHLAYHGAVVLALAVLFTGSIAAPIFILATLHITTDAIKARTKTTITSHLTDQLAHLITLTTVAGLAPTLWADGLWSSAPNWVSHFLLLLSGAIYVTRAGGFAIGILMAPYGSEFSKDSLPGGGQMIGLLERGLIYILILSGNPIGIGFLVAAKSVLRFEATRDGDEITNRRRSEYVIIGTLASFGWAILVTLAIHVILLQLPPLGFLLGAP</sequence>
<dbReference type="InterPro" id="IPR021737">
    <property type="entry name" value="Phage_phiKZ_Orf197"/>
</dbReference>
<keyword evidence="1" id="KW-0472">Membrane</keyword>
<dbReference type="EMBL" id="CP060010">
    <property type="protein sequence ID" value="QTN35511.1"/>
    <property type="molecule type" value="Genomic_DNA"/>
</dbReference>
<feature type="transmembrane region" description="Helical" evidence="1">
    <location>
        <begin position="39"/>
        <end position="64"/>
    </location>
</feature>
<reference evidence="2" key="1">
    <citation type="submission" date="2020-07" db="EMBL/GenBank/DDBJ databases">
        <title>Genome sequences of bacteria associated with the marine, planktonic diatom Thalassiosira profunda strain ECT2AJA-044.</title>
        <authorList>
            <person name="Gargas C.B."/>
            <person name="Roberts W.R."/>
            <person name="Alverson A.J."/>
        </authorList>
    </citation>
    <scope>NUCLEOTIDE SEQUENCE</scope>
    <source>
        <strain evidence="2">ECT2AJA-044</strain>
    </source>
</reference>
<dbReference type="AlphaFoldDB" id="A0A975EQU6"/>
<keyword evidence="1" id="KW-0812">Transmembrane</keyword>
<organism evidence="2 3">
    <name type="scientific">Cognatishimia activa</name>
    <dbReference type="NCBI Taxonomy" id="1715691"/>
    <lineage>
        <taxon>Bacteria</taxon>
        <taxon>Pseudomonadati</taxon>
        <taxon>Pseudomonadota</taxon>
        <taxon>Alphaproteobacteria</taxon>
        <taxon>Rhodobacterales</taxon>
        <taxon>Paracoccaceae</taxon>
        <taxon>Cognatishimia</taxon>
    </lineage>
</organism>
<name>A0A975EQU6_9RHOB</name>
<dbReference type="Proteomes" id="UP000665026">
    <property type="component" value="Chromosome"/>
</dbReference>
<evidence type="ECO:0000313" key="3">
    <source>
        <dbReference type="Proteomes" id="UP000665026"/>
    </source>
</evidence>
<dbReference type="Pfam" id="PF11750">
    <property type="entry name" value="DUF3307"/>
    <property type="match status" value="1"/>
</dbReference>
<gene>
    <name evidence="2" type="ORF">HZ995_13655</name>
</gene>
<evidence type="ECO:0000256" key="1">
    <source>
        <dbReference type="SAM" id="Phobius"/>
    </source>
</evidence>
<dbReference type="RefSeq" id="WP_209356215.1">
    <property type="nucleotide sequence ID" value="NZ_CP060010.1"/>
</dbReference>